<keyword evidence="2 6" id="KW-0812">Transmembrane</keyword>
<dbReference type="STRING" id="669874.A0A1E4TY76"/>
<keyword evidence="9" id="KW-1185">Reference proteome</keyword>
<dbReference type="GO" id="GO:0005783">
    <property type="term" value="C:endoplasmic reticulum"/>
    <property type="evidence" value="ECO:0007669"/>
    <property type="project" value="TreeGrafter"/>
</dbReference>
<keyword evidence="3 6" id="KW-1133">Transmembrane helix</keyword>
<sequence>MSLTEKETQEGSDAKDLVPDEDNHVDGNQSSTLRASSPLLPLSISTSSLTSFIPFYKLGTNRSLPSLSRRSPTPPGDANGSNNNVSDLLARESDVTVSTNITSQAEYKGFASYVISGLFLIIWLIWSILPDSYLNRLGVFYYPSRWWSVAIPSYIIMLMCYIYIALGLYNVEVKTVKLDDLRTIVDESGVIVTQLNSPDLDNIDFDDVSRYYSKSTSGIWDLPIVSVNRVLYSNED</sequence>
<feature type="region of interest" description="Disordered" evidence="5">
    <location>
        <begin position="65"/>
        <end position="85"/>
    </location>
</feature>
<evidence type="ECO:0000256" key="1">
    <source>
        <dbReference type="ARBA" id="ARBA00004141"/>
    </source>
</evidence>
<dbReference type="GO" id="GO:0006506">
    <property type="term" value="P:GPI anchor biosynthetic process"/>
    <property type="evidence" value="ECO:0007669"/>
    <property type="project" value="TreeGrafter"/>
</dbReference>
<dbReference type="OrthoDB" id="690928at2759"/>
<accession>A0A1E4TY76</accession>
<feature type="transmembrane region" description="Helical" evidence="6">
    <location>
        <begin position="149"/>
        <end position="169"/>
    </location>
</feature>
<keyword evidence="4 6" id="KW-0472">Membrane</keyword>
<dbReference type="Proteomes" id="UP000094236">
    <property type="component" value="Unassembled WGS sequence"/>
</dbReference>
<feature type="region of interest" description="Disordered" evidence="5">
    <location>
        <begin position="1"/>
        <end position="32"/>
    </location>
</feature>
<evidence type="ECO:0000313" key="8">
    <source>
        <dbReference type="EMBL" id="ODV96710.1"/>
    </source>
</evidence>
<gene>
    <name evidence="8" type="ORF">PACTADRAFT_48531</name>
</gene>
<feature type="compositionally biased region" description="Basic and acidic residues" evidence="5">
    <location>
        <begin position="1"/>
        <end position="25"/>
    </location>
</feature>
<organism evidence="8 9">
    <name type="scientific">Pachysolen tannophilus NRRL Y-2460</name>
    <dbReference type="NCBI Taxonomy" id="669874"/>
    <lineage>
        <taxon>Eukaryota</taxon>
        <taxon>Fungi</taxon>
        <taxon>Dikarya</taxon>
        <taxon>Ascomycota</taxon>
        <taxon>Saccharomycotina</taxon>
        <taxon>Pichiomycetes</taxon>
        <taxon>Pachysolenaceae</taxon>
        <taxon>Pachysolen</taxon>
    </lineage>
</organism>
<dbReference type="PANTHER" id="PTHR46346">
    <property type="entry name" value="PHOSPHATIDYLINOSITOL N-ACETYLGLUCOSAMINYLTRANSFERASE SUBUNIT P"/>
    <property type="match status" value="1"/>
</dbReference>
<feature type="transmembrane region" description="Helical" evidence="6">
    <location>
        <begin position="110"/>
        <end position="129"/>
    </location>
</feature>
<feature type="domain" description="PIG-P" evidence="7">
    <location>
        <begin position="105"/>
        <end position="232"/>
    </location>
</feature>
<dbReference type="InterPro" id="IPR052263">
    <property type="entry name" value="GPI_Anchor_Biosynth"/>
</dbReference>
<reference evidence="9" key="1">
    <citation type="submission" date="2016-05" db="EMBL/GenBank/DDBJ databases">
        <title>Comparative genomics of biotechnologically important yeasts.</title>
        <authorList>
            <consortium name="DOE Joint Genome Institute"/>
            <person name="Riley R."/>
            <person name="Haridas S."/>
            <person name="Wolfe K.H."/>
            <person name="Lopes M.R."/>
            <person name="Hittinger C.T."/>
            <person name="Goker M."/>
            <person name="Salamov A."/>
            <person name="Wisecaver J."/>
            <person name="Long T.M."/>
            <person name="Aerts A.L."/>
            <person name="Barry K."/>
            <person name="Choi C."/>
            <person name="Clum A."/>
            <person name="Coughlan A.Y."/>
            <person name="Deshpande S."/>
            <person name="Douglass A.P."/>
            <person name="Hanson S.J."/>
            <person name="Klenk H.-P."/>
            <person name="Labutti K."/>
            <person name="Lapidus A."/>
            <person name="Lindquist E."/>
            <person name="Lipzen A."/>
            <person name="Meier-Kolthoff J.P."/>
            <person name="Ohm R.A."/>
            <person name="Otillar R.P."/>
            <person name="Pangilinan J."/>
            <person name="Peng Y."/>
            <person name="Rokas A."/>
            <person name="Rosa C.A."/>
            <person name="Scheuner C."/>
            <person name="Sibirny A.A."/>
            <person name="Slot J.C."/>
            <person name="Stielow J.B."/>
            <person name="Sun H."/>
            <person name="Kurtzman C.P."/>
            <person name="Blackwell M."/>
            <person name="Grigoriev I.V."/>
            <person name="Jeffries T.W."/>
        </authorList>
    </citation>
    <scope>NUCLEOTIDE SEQUENCE [LARGE SCALE GENOMIC DNA]</scope>
    <source>
        <strain evidence="9">NRRL Y-2460</strain>
    </source>
</reference>
<dbReference type="Pfam" id="PF08510">
    <property type="entry name" value="PIG-P"/>
    <property type="match status" value="1"/>
</dbReference>
<evidence type="ECO:0000313" key="9">
    <source>
        <dbReference type="Proteomes" id="UP000094236"/>
    </source>
</evidence>
<dbReference type="PANTHER" id="PTHR46346:SF1">
    <property type="entry name" value="PHOSPHATIDYLINOSITOL N-ACETYLGLUCOSAMINYLTRANSFERASE SUBUNIT P"/>
    <property type="match status" value="1"/>
</dbReference>
<dbReference type="InterPro" id="IPR013717">
    <property type="entry name" value="PIG-P"/>
</dbReference>
<evidence type="ECO:0000256" key="2">
    <source>
        <dbReference type="ARBA" id="ARBA00022692"/>
    </source>
</evidence>
<evidence type="ECO:0000256" key="4">
    <source>
        <dbReference type="ARBA" id="ARBA00023136"/>
    </source>
</evidence>
<evidence type="ECO:0000256" key="3">
    <source>
        <dbReference type="ARBA" id="ARBA00022989"/>
    </source>
</evidence>
<name>A0A1E4TY76_PACTA</name>
<proteinExistence type="predicted"/>
<dbReference type="EMBL" id="KV454012">
    <property type="protein sequence ID" value="ODV96710.1"/>
    <property type="molecule type" value="Genomic_DNA"/>
</dbReference>
<evidence type="ECO:0000256" key="6">
    <source>
        <dbReference type="SAM" id="Phobius"/>
    </source>
</evidence>
<protein>
    <recommendedName>
        <fullName evidence="7">PIG-P domain-containing protein</fullName>
    </recommendedName>
</protein>
<evidence type="ECO:0000256" key="5">
    <source>
        <dbReference type="SAM" id="MobiDB-lite"/>
    </source>
</evidence>
<dbReference type="AlphaFoldDB" id="A0A1E4TY76"/>
<evidence type="ECO:0000259" key="7">
    <source>
        <dbReference type="Pfam" id="PF08510"/>
    </source>
</evidence>
<dbReference type="GO" id="GO:0016020">
    <property type="term" value="C:membrane"/>
    <property type="evidence" value="ECO:0007669"/>
    <property type="project" value="UniProtKB-SubCell"/>
</dbReference>
<comment type="subcellular location">
    <subcellularLocation>
        <location evidence="1">Membrane</location>
        <topology evidence="1">Multi-pass membrane protein</topology>
    </subcellularLocation>
</comment>